<dbReference type="EMBL" id="JARWAI010000002">
    <property type="protein sequence ID" value="MDR5873974.1"/>
    <property type="molecule type" value="Genomic_DNA"/>
</dbReference>
<evidence type="ECO:0000313" key="8">
    <source>
        <dbReference type="EMBL" id="MDR5873974.1"/>
    </source>
</evidence>
<keyword evidence="4" id="KW-0720">Serine protease</keyword>
<dbReference type="CDD" id="cd07023">
    <property type="entry name" value="S49_Sppa_N_C"/>
    <property type="match status" value="1"/>
</dbReference>
<dbReference type="InterPro" id="IPR002142">
    <property type="entry name" value="Peptidase_S49"/>
</dbReference>
<evidence type="ECO:0000256" key="3">
    <source>
        <dbReference type="ARBA" id="ARBA00022801"/>
    </source>
</evidence>
<evidence type="ECO:0000259" key="7">
    <source>
        <dbReference type="Pfam" id="PF01343"/>
    </source>
</evidence>
<dbReference type="InterPro" id="IPR047272">
    <property type="entry name" value="S49_SppA_C"/>
</dbReference>
<keyword evidence="6" id="KW-0812">Transmembrane</keyword>
<proteinExistence type="inferred from homology"/>
<evidence type="ECO:0000256" key="6">
    <source>
        <dbReference type="SAM" id="Phobius"/>
    </source>
</evidence>
<evidence type="ECO:0000256" key="2">
    <source>
        <dbReference type="ARBA" id="ARBA00022670"/>
    </source>
</evidence>
<feature type="domain" description="Peptidase S49" evidence="7">
    <location>
        <begin position="181"/>
        <end position="326"/>
    </location>
</feature>
<organism evidence="8 9">
    <name type="scientific">Vreelandella gomseomensis</name>
    <dbReference type="NCBI Taxonomy" id="370766"/>
    <lineage>
        <taxon>Bacteria</taxon>
        <taxon>Pseudomonadati</taxon>
        <taxon>Pseudomonadota</taxon>
        <taxon>Gammaproteobacteria</taxon>
        <taxon>Oceanospirillales</taxon>
        <taxon>Halomonadaceae</taxon>
        <taxon>Vreelandella</taxon>
    </lineage>
</organism>
<dbReference type="SUPFAM" id="SSF52096">
    <property type="entry name" value="ClpP/crotonase"/>
    <property type="match status" value="1"/>
</dbReference>
<dbReference type="Proteomes" id="UP001269267">
    <property type="component" value="Unassembled WGS sequence"/>
</dbReference>
<keyword evidence="6" id="KW-0472">Membrane</keyword>
<comment type="similarity">
    <text evidence="1">Belongs to the peptidase S49 family.</text>
</comment>
<feature type="compositionally biased region" description="Basic and acidic residues" evidence="5">
    <location>
        <begin position="1"/>
        <end position="11"/>
    </location>
</feature>
<keyword evidence="2" id="KW-0645">Protease</keyword>
<feature type="transmembrane region" description="Helical" evidence="6">
    <location>
        <begin position="81"/>
        <end position="103"/>
    </location>
</feature>
<keyword evidence="9" id="KW-1185">Reference proteome</keyword>
<keyword evidence="3" id="KW-0378">Hydrolase</keyword>
<name>A0ABU1GA99_9GAMM</name>
<keyword evidence="6" id="KW-1133">Transmembrane helix</keyword>
<dbReference type="PANTHER" id="PTHR42987:SF8">
    <property type="entry name" value="PROTEINASE"/>
    <property type="match status" value="1"/>
</dbReference>
<feature type="region of interest" description="Disordered" evidence="5">
    <location>
        <begin position="1"/>
        <end position="49"/>
    </location>
</feature>
<evidence type="ECO:0000256" key="1">
    <source>
        <dbReference type="ARBA" id="ARBA00008683"/>
    </source>
</evidence>
<dbReference type="Gene3D" id="6.20.330.10">
    <property type="match status" value="1"/>
</dbReference>
<dbReference type="InterPro" id="IPR029045">
    <property type="entry name" value="ClpP/crotonase-like_dom_sf"/>
</dbReference>
<accession>A0ABU1GA99</accession>
<dbReference type="NCBIfam" id="TIGR00706">
    <property type="entry name" value="SppA_dom"/>
    <property type="match status" value="1"/>
</dbReference>
<evidence type="ECO:0000256" key="4">
    <source>
        <dbReference type="ARBA" id="ARBA00022825"/>
    </source>
</evidence>
<reference evidence="8 9" key="1">
    <citation type="submission" date="2023-04" db="EMBL/GenBank/DDBJ databases">
        <title>A long-awaited taxogenomic arrangement of the family Halomonadaceae.</title>
        <authorList>
            <person name="De La Haba R."/>
            <person name="Chuvochina M."/>
            <person name="Wittouck S."/>
            <person name="Arahal D.R."/>
            <person name="Sanchez-Porro C."/>
            <person name="Hugenholtz P."/>
            <person name="Ventosa A."/>
        </authorList>
    </citation>
    <scope>NUCLEOTIDE SEQUENCE [LARGE SCALE GENOMIC DNA]</scope>
    <source>
        <strain evidence="8 9">DSM 18042</strain>
    </source>
</reference>
<dbReference type="InterPro" id="IPR004635">
    <property type="entry name" value="Pept_S49_SppA"/>
</dbReference>
<dbReference type="Gene3D" id="3.90.226.10">
    <property type="entry name" value="2-enoyl-CoA Hydratase, Chain A, domain 1"/>
    <property type="match status" value="1"/>
</dbReference>
<dbReference type="Pfam" id="PF01343">
    <property type="entry name" value="Peptidase_S49"/>
    <property type="match status" value="1"/>
</dbReference>
<evidence type="ECO:0000313" key="9">
    <source>
        <dbReference type="Proteomes" id="UP001269267"/>
    </source>
</evidence>
<gene>
    <name evidence="8" type="primary">sppA</name>
    <name evidence="8" type="ORF">QC815_03475</name>
</gene>
<dbReference type="RefSeq" id="WP_309767073.1">
    <property type="nucleotide sequence ID" value="NZ_JARWAI010000002.1"/>
</dbReference>
<evidence type="ECO:0000256" key="5">
    <source>
        <dbReference type="SAM" id="MobiDB-lite"/>
    </source>
</evidence>
<sequence length="367" mass="40257">MKDDDSRRDEPQATPSEQQSPEDRWTQGAEVPSGQDSQPSGHPDDDPETLRERQRLAQLEMMDHWIGGVLAEQRRSRRWKLFFRLLMLSLLAAAIGIGVYQFYAPATTAPTSQAHLARIDVSGVIAEDAPANAERIIEGLRNAWDADSAKAVVLHINSPGGSPVQSQRIYAEIMRLRESGDKPIVAVIEDIGASGAYYIAAAADDVVASPVSLVGSIGVIYSGFGLQDAIDRVGVERRVLTAGDNKAFLDPFQPFDDEDEAFWQGVLNSTHQQFIDDVKAGRGDRLSDDESLFSGLVWSGEQAKALGLVDQLGTIDDVARDYAADADWRNYTPSLDPFDRLTRRFTQTAIQLMGVDTSPSPLRFQAP</sequence>
<comment type="caution">
    <text evidence="8">The sequence shown here is derived from an EMBL/GenBank/DDBJ whole genome shotgun (WGS) entry which is preliminary data.</text>
</comment>
<protein>
    <submittedName>
        <fullName evidence="8">Signal peptide peptidase SppA</fullName>
    </submittedName>
</protein>
<dbReference type="PANTHER" id="PTHR42987">
    <property type="entry name" value="PEPTIDASE S49"/>
    <property type="match status" value="1"/>
</dbReference>